<dbReference type="InterPro" id="IPR036439">
    <property type="entry name" value="Dockerin_dom_sf"/>
</dbReference>
<dbReference type="AlphaFoldDB" id="A0A934WUD6"/>
<comment type="caution">
    <text evidence="2">The sequence shown here is derived from an EMBL/GenBank/DDBJ whole genome shotgun (WGS) entry which is preliminary data.</text>
</comment>
<dbReference type="Proteomes" id="UP000633365">
    <property type="component" value="Unassembled WGS sequence"/>
</dbReference>
<keyword evidence="3" id="KW-1185">Reference proteome</keyword>
<evidence type="ECO:0000313" key="3">
    <source>
        <dbReference type="Proteomes" id="UP000633365"/>
    </source>
</evidence>
<dbReference type="EMBL" id="JAEQMG010000175">
    <property type="protein sequence ID" value="MBK6090095.1"/>
    <property type="molecule type" value="Genomic_DNA"/>
</dbReference>
<protein>
    <recommendedName>
        <fullName evidence="4">Dockerin domain-containing protein</fullName>
    </recommendedName>
</protein>
<accession>A0A934WUD6</accession>
<organism evidence="2 3">
    <name type="scientific">Ruminococcus difficilis</name>
    <dbReference type="NCBI Taxonomy" id="2763069"/>
    <lineage>
        <taxon>Bacteria</taxon>
        <taxon>Bacillati</taxon>
        <taxon>Bacillota</taxon>
        <taxon>Clostridia</taxon>
        <taxon>Eubacteriales</taxon>
        <taxon>Oscillospiraceae</taxon>
        <taxon>Ruminococcus</taxon>
    </lineage>
</organism>
<feature type="non-terminal residue" evidence="2">
    <location>
        <position position="1"/>
    </location>
</feature>
<name>A0A934WUD6_9FIRM</name>
<evidence type="ECO:0000256" key="1">
    <source>
        <dbReference type="SAM" id="MobiDB-lite"/>
    </source>
</evidence>
<evidence type="ECO:0008006" key="4">
    <source>
        <dbReference type="Google" id="ProtNLM"/>
    </source>
</evidence>
<evidence type="ECO:0000313" key="2">
    <source>
        <dbReference type="EMBL" id="MBK6090095.1"/>
    </source>
</evidence>
<dbReference type="Gene3D" id="1.10.1330.10">
    <property type="entry name" value="Dockerin domain"/>
    <property type="match status" value="1"/>
</dbReference>
<gene>
    <name evidence="2" type="ORF">JKK62_15835</name>
</gene>
<dbReference type="RefSeq" id="WP_201428773.1">
    <property type="nucleotide sequence ID" value="NZ_JAEQMG010000175.1"/>
</dbReference>
<reference evidence="2" key="1">
    <citation type="submission" date="2021-01" db="EMBL/GenBank/DDBJ databases">
        <title>Genome public.</title>
        <authorList>
            <person name="Liu C."/>
            <person name="Sun Q."/>
        </authorList>
    </citation>
    <scope>NUCLEOTIDE SEQUENCE</scope>
    <source>
        <strain evidence="2">M6</strain>
    </source>
</reference>
<feature type="region of interest" description="Disordered" evidence="1">
    <location>
        <begin position="1"/>
        <end position="25"/>
    </location>
</feature>
<sequence>DADSNGRVNSADAKRTSQHSNGQIDLKEIDPYQFACADTAAPKNRINSADAKAISQHANAQKSLWTVTAE</sequence>
<proteinExistence type="predicted"/>
<dbReference type="GO" id="GO:0000272">
    <property type="term" value="P:polysaccharide catabolic process"/>
    <property type="evidence" value="ECO:0007669"/>
    <property type="project" value="InterPro"/>
</dbReference>